<name>A0A9P6EPE2_9AGAR</name>
<keyword evidence="3" id="KW-1185">Reference proteome</keyword>
<dbReference type="AlphaFoldDB" id="A0A9P6EPE2"/>
<feature type="compositionally biased region" description="Basic residues" evidence="1">
    <location>
        <begin position="174"/>
        <end position="184"/>
    </location>
</feature>
<sequence>MFKRVEKRRRKRQEEDDLSLDDELKEIMGFQDTDSEESDSDSEVESGSGASGDELDDKAGNNSELEERSDEGVDEQEEEEAEDPEVSVSNALTDPVYIVSVDPDVRACIVCPGKLLKGVNMVQTHRTSKAHERRYKQFKTIAATAGKNESAWIVLKRHAEDNPKLSLAPSTTRISKRGEKKKRYLERQKAKRENIKQLKAKQVAESSKLDQPSDSGKRNPSSNRKKESQKTNTTVSIVTPSKKRRKFVKSSNPGDTSLNQLTGDLVSKTIHRQPAASVVDTPTAQAVEGNGKKAVADIVRSTTERTLAARSKSSGRQKPSKVS</sequence>
<feature type="compositionally biased region" description="Acidic residues" evidence="1">
    <location>
        <begin position="15"/>
        <end position="24"/>
    </location>
</feature>
<accession>A0A9P6EPE2</accession>
<evidence type="ECO:0000313" key="2">
    <source>
        <dbReference type="EMBL" id="KAF9532482.1"/>
    </source>
</evidence>
<feature type="compositionally biased region" description="Polar residues" evidence="1">
    <location>
        <begin position="209"/>
        <end position="222"/>
    </location>
</feature>
<feature type="compositionally biased region" description="Basic residues" evidence="1">
    <location>
        <begin position="1"/>
        <end position="11"/>
    </location>
</feature>
<feature type="compositionally biased region" description="Basic and acidic residues" evidence="1">
    <location>
        <begin position="185"/>
        <end position="196"/>
    </location>
</feature>
<proteinExistence type="predicted"/>
<feature type="compositionally biased region" description="Basic residues" evidence="1">
    <location>
        <begin position="313"/>
        <end position="323"/>
    </location>
</feature>
<feature type="region of interest" description="Disordered" evidence="1">
    <location>
        <begin position="304"/>
        <end position="323"/>
    </location>
</feature>
<organism evidence="2 3">
    <name type="scientific">Crepidotus variabilis</name>
    <dbReference type="NCBI Taxonomy" id="179855"/>
    <lineage>
        <taxon>Eukaryota</taxon>
        <taxon>Fungi</taxon>
        <taxon>Dikarya</taxon>
        <taxon>Basidiomycota</taxon>
        <taxon>Agaricomycotina</taxon>
        <taxon>Agaricomycetes</taxon>
        <taxon>Agaricomycetidae</taxon>
        <taxon>Agaricales</taxon>
        <taxon>Agaricineae</taxon>
        <taxon>Crepidotaceae</taxon>
        <taxon>Crepidotus</taxon>
    </lineage>
</organism>
<feature type="compositionally biased region" description="Polar residues" evidence="1">
    <location>
        <begin position="249"/>
        <end position="261"/>
    </location>
</feature>
<evidence type="ECO:0000256" key="1">
    <source>
        <dbReference type="SAM" id="MobiDB-lite"/>
    </source>
</evidence>
<feature type="compositionally biased region" description="Polar residues" evidence="1">
    <location>
        <begin position="230"/>
        <end position="239"/>
    </location>
</feature>
<protein>
    <submittedName>
        <fullName evidence="2">Uncharacterized protein</fullName>
    </submittedName>
</protein>
<dbReference type="EMBL" id="MU157831">
    <property type="protein sequence ID" value="KAF9532482.1"/>
    <property type="molecule type" value="Genomic_DNA"/>
</dbReference>
<feature type="region of interest" description="Disordered" evidence="1">
    <location>
        <begin position="1"/>
        <end position="89"/>
    </location>
</feature>
<reference evidence="2" key="1">
    <citation type="submission" date="2020-11" db="EMBL/GenBank/DDBJ databases">
        <authorList>
            <consortium name="DOE Joint Genome Institute"/>
            <person name="Ahrendt S."/>
            <person name="Riley R."/>
            <person name="Andreopoulos W."/>
            <person name="Labutti K."/>
            <person name="Pangilinan J."/>
            <person name="Ruiz-Duenas F.J."/>
            <person name="Barrasa J.M."/>
            <person name="Sanchez-Garcia M."/>
            <person name="Camarero S."/>
            <person name="Miyauchi S."/>
            <person name="Serrano A."/>
            <person name="Linde D."/>
            <person name="Babiker R."/>
            <person name="Drula E."/>
            <person name="Ayuso-Fernandez I."/>
            <person name="Pacheco R."/>
            <person name="Padilla G."/>
            <person name="Ferreira P."/>
            <person name="Barriuso J."/>
            <person name="Kellner H."/>
            <person name="Castanera R."/>
            <person name="Alfaro M."/>
            <person name="Ramirez L."/>
            <person name="Pisabarro A.G."/>
            <person name="Kuo A."/>
            <person name="Tritt A."/>
            <person name="Lipzen A."/>
            <person name="He G."/>
            <person name="Yan M."/>
            <person name="Ng V."/>
            <person name="Cullen D."/>
            <person name="Martin F."/>
            <person name="Rosso M.-N."/>
            <person name="Henrissat B."/>
            <person name="Hibbett D."/>
            <person name="Martinez A.T."/>
            <person name="Grigoriev I.V."/>
        </authorList>
    </citation>
    <scope>NUCLEOTIDE SEQUENCE</scope>
    <source>
        <strain evidence="2">CBS 506.95</strain>
    </source>
</reference>
<gene>
    <name evidence="2" type="ORF">CPB83DRAFT_846862</name>
</gene>
<feature type="region of interest" description="Disordered" evidence="1">
    <location>
        <begin position="164"/>
        <end position="261"/>
    </location>
</feature>
<feature type="compositionally biased region" description="Acidic residues" evidence="1">
    <location>
        <begin position="67"/>
        <end position="85"/>
    </location>
</feature>
<evidence type="ECO:0000313" key="3">
    <source>
        <dbReference type="Proteomes" id="UP000807306"/>
    </source>
</evidence>
<dbReference type="Proteomes" id="UP000807306">
    <property type="component" value="Unassembled WGS sequence"/>
</dbReference>
<comment type="caution">
    <text evidence="2">The sequence shown here is derived from an EMBL/GenBank/DDBJ whole genome shotgun (WGS) entry which is preliminary data.</text>
</comment>
<dbReference type="OrthoDB" id="2538461at2759"/>
<feature type="region of interest" description="Disordered" evidence="1">
    <location>
        <begin position="273"/>
        <end position="292"/>
    </location>
</feature>
<feature type="compositionally biased region" description="Acidic residues" evidence="1">
    <location>
        <begin position="33"/>
        <end position="44"/>
    </location>
</feature>